<dbReference type="PROSITE" id="PS50191">
    <property type="entry name" value="CRAL_TRIO"/>
    <property type="match status" value="1"/>
</dbReference>
<evidence type="ECO:0000313" key="4">
    <source>
        <dbReference type="Proteomes" id="UP000007266"/>
    </source>
</evidence>
<dbReference type="InParanoid" id="D2A504"/>
<dbReference type="InterPro" id="IPR001251">
    <property type="entry name" value="CRAL-TRIO_dom"/>
</dbReference>
<dbReference type="InterPro" id="IPR036273">
    <property type="entry name" value="CRAL/TRIO_N_dom_sf"/>
</dbReference>
<organism evidence="3 4">
    <name type="scientific">Tribolium castaneum</name>
    <name type="common">Red flour beetle</name>
    <dbReference type="NCBI Taxonomy" id="7070"/>
    <lineage>
        <taxon>Eukaryota</taxon>
        <taxon>Metazoa</taxon>
        <taxon>Ecdysozoa</taxon>
        <taxon>Arthropoda</taxon>
        <taxon>Hexapoda</taxon>
        <taxon>Insecta</taxon>
        <taxon>Pterygota</taxon>
        <taxon>Neoptera</taxon>
        <taxon>Endopterygota</taxon>
        <taxon>Coleoptera</taxon>
        <taxon>Polyphaga</taxon>
        <taxon>Cucujiformia</taxon>
        <taxon>Tenebrionidae</taxon>
        <taxon>Tenebrionidae incertae sedis</taxon>
        <taxon>Tribolium</taxon>
    </lineage>
</organism>
<reference evidence="3 4" key="1">
    <citation type="journal article" date="2008" name="Nature">
        <title>The genome of the model beetle and pest Tribolium castaneum.</title>
        <authorList>
            <consortium name="Tribolium Genome Sequencing Consortium"/>
            <person name="Richards S."/>
            <person name="Gibbs R.A."/>
            <person name="Weinstock G.M."/>
            <person name="Brown S.J."/>
            <person name="Denell R."/>
            <person name="Beeman R.W."/>
            <person name="Gibbs R."/>
            <person name="Beeman R.W."/>
            <person name="Brown S.J."/>
            <person name="Bucher G."/>
            <person name="Friedrich M."/>
            <person name="Grimmelikhuijzen C.J."/>
            <person name="Klingler M."/>
            <person name="Lorenzen M."/>
            <person name="Richards S."/>
            <person name="Roth S."/>
            <person name="Schroder R."/>
            <person name="Tautz D."/>
            <person name="Zdobnov E.M."/>
            <person name="Muzny D."/>
            <person name="Gibbs R.A."/>
            <person name="Weinstock G.M."/>
            <person name="Attaway T."/>
            <person name="Bell S."/>
            <person name="Buhay C.J."/>
            <person name="Chandrabose M.N."/>
            <person name="Chavez D."/>
            <person name="Clerk-Blankenburg K.P."/>
            <person name="Cree A."/>
            <person name="Dao M."/>
            <person name="Davis C."/>
            <person name="Chacko J."/>
            <person name="Dinh H."/>
            <person name="Dugan-Rocha S."/>
            <person name="Fowler G."/>
            <person name="Garner T.T."/>
            <person name="Garnes J."/>
            <person name="Gnirke A."/>
            <person name="Hawes A."/>
            <person name="Hernandez J."/>
            <person name="Hines S."/>
            <person name="Holder M."/>
            <person name="Hume J."/>
            <person name="Jhangiani S.N."/>
            <person name="Joshi V."/>
            <person name="Khan Z.M."/>
            <person name="Jackson L."/>
            <person name="Kovar C."/>
            <person name="Kowis A."/>
            <person name="Lee S."/>
            <person name="Lewis L.R."/>
            <person name="Margolis J."/>
            <person name="Morgan M."/>
            <person name="Nazareth L.V."/>
            <person name="Nguyen N."/>
            <person name="Okwuonu G."/>
            <person name="Parker D."/>
            <person name="Richards S."/>
            <person name="Ruiz S.J."/>
            <person name="Santibanez J."/>
            <person name="Savard J."/>
            <person name="Scherer S.E."/>
            <person name="Schneider B."/>
            <person name="Sodergren E."/>
            <person name="Tautz D."/>
            <person name="Vattahil S."/>
            <person name="Villasana D."/>
            <person name="White C.S."/>
            <person name="Wright R."/>
            <person name="Park Y."/>
            <person name="Beeman R.W."/>
            <person name="Lord J."/>
            <person name="Oppert B."/>
            <person name="Lorenzen M."/>
            <person name="Brown S."/>
            <person name="Wang L."/>
            <person name="Savard J."/>
            <person name="Tautz D."/>
            <person name="Richards S."/>
            <person name="Weinstock G."/>
            <person name="Gibbs R.A."/>
            <person name="Liu Y."/>
            <person name="Worley K."/>
            <person name="Weinstock G."/>
            <person name="Elsik C.G."/>
            <person name="Reese J.T."/>
            <person name="Elhaik E."/>
            <person name="Landan G."/>
            <person name="Graur D."/>
            <person name="Arensburger P."/>
            <person name="Atkinson P."/>
            <person name="Beeman R.W."/>
            <person name="Beidler J."/>
            <person name="Brown S.J."/>
            <person name="Demuth J.P."/>
            <person name="Drury D.W."/>
            <person name="Du Y.Z."/>
            <person name="Fujiwara H."/>
            <person name="Lorenzen M."/>
            <person name="Maselli V."/>
            <person name="Osanai M."/>
            <person name="Park Y."/>
            <person name="Robertson H.M."/>
            <person name="Tu Z."/>
            <person name="Wang J.J."/>
            <person name="Wang S."/>
            <person name="Richards S."/>
            <person name="Song H."/>
            <person name="Zhang L."/>
            <person name="Sodergren E."/>
            <person name="Werner D."/>
            <person name="Stanke M."/>
            <person name="Morgenstern B."/>
            <person name="Solovyev V."/>
            <person name="Kosarev P."/>
            <person name="Brown G."/>
            <person name="Chen H.C."/>
            <person name="Ermolaeva O."/>
            <person name="Hlavina W."/>
            <person name="Kapustin Y."/>
            <person name="Kiryutin B."/>
            <person name="Kitts P."/>
            <person name="Maglott D."/>
            <person name="Pruitt K."/>
            <person name="Sapojnikov V."/>
            <person name="Souvorov A."/>
            <person name="Mackey A.J."/>
            <person name="Waterhouse R.M."/>
            <person name="Wyder S."/>
            <person name="Zdobnov E.M."/>
            <person name="Zdobnov E.M."/>
            <person name="Wyder S."/>
            <person name="Kriventseva E.V."/>
            <person name="Kadowaki T."/>
            <person name="Bork P."/>
            <person name="Aranda M."/>
            <person name="Bao R."/>
            <person name="Beermann A."/>
            <person name="Berns N."/>
            <person name="Bolognesi R."/>
            <person name="Bonneton F."/>
            <person name="Bopp D."/>
            <person name="Brown S.J."/>
            <person name="Bucher G."/>
            <person name="Butts T."/>
            <person name="Chaumot A."/>
            <person name="Denell R.E."/>
            <person name="Ferrier D.E."/>
            <person name="Friedrich M."/>
            <person name="Gordon C.M."/>
            <person name="Jindra M."/>
            <person name="Klingler M."/>
            <person name="Lan Q."/>
            <person name="Lattorff H.M."/>
            <person name="Laudet V."/>
            <person name="von Levetsow C."/>
            <person name="Liu Z."/>
            <person name="Lutz R."/>
            <person name="Lynch J.A."/>
            <person name="da Fonseca R.N."/>
            <person name="Posnien N."/>
            <person name="Reuter R."/>
            <person name="Roth S."/>
            <person name="Savard J."/>
            <person name="Schinko J.B."/>
            <person name="Schmitt C."/>
            <person name="Schoppmeier M."/>
            <person name="Schroder R."/>
            <person name="Shippy T.D."/>
            <person name="Simonnet F."/>
            <person name="Marques-Souza H."/>
            <person name="Tautz D."/>
            <person name="Tomoyasu Y."/>
            <person name="Trauner J."/>
            <person name="Van der Zee M."/>
            <person name="Vervoort M."/>
            <person name="Wittkopp N."/>
            <person name="Wimmer E.A."/>
            <person name="Yang X."/>
            <person name="Jones A.K."/>
            <person name="Sattelle D.B."/>
            <person name="Ebert P.R."/>
            <person name="Nelson D."/>
            <person name="Scott J.G."/>
            <person name="Beeman R.W."/>
            <person name="Muthukrishnan S."/>
            <person name="Kramer K.J."/>
            <person name="Arakane Y."/>
            <person name="Beeman R.W."/>
            <person name="Zhu Q."/>
            <person name="Hogenkamp D."/>
            <person name="Dixit R."/>
            <person name="Oppert B."/>
            <person name="Jiang H."/>
            <person name="Zou Z."/>
            <person name="Marshall J."/>
            <person name="Elpidina E."/>
            <person name="Vinokurov K."/>
            <person name="Oppert C."/>
            <person name="Zou Z."/>
            <person name="Evans J."/>
            <person name="Lu Z."/>
            <person name="Zhao P."/>
            <person name="Sumathipala N."/>
            <person name="Altincicek B."/>
            <person name="Vilcinskas A."/>
            <person name="Williams M."/>
            <person name="Hultmark D."/>
            <person name="Hetru C."/>
            <person name="Jiang H."/>
            <person name="Grimmelikhuijzen C.J."/>
            <person name="Hauser F."/>
            <person name="Cazzamali G."/>
            <person name="Williamson M."/>
            <person name="Park Y."/>
            <person name="Li B."/>
            <person name="Tanaka Y."/>
            <person name="Predel R."/>
            <person name="Neupert S."/>
            <person name="Schachtner J."/>
            <person name="Verleyen P."/>
            <person name="Raible F."/>
            <person name="Bork P."/>
            <person name="Friedrich M."/>
            <person name="Walden K.K."/>
            <person name="Robertson H.M."/>
            <person name="Angeli S."/>
            <person name="Foret S."/>
            <person name="Bucher G."/>
            <person name="Schuetz S."/>
            <person name="Maleszka R."/>
            <person name="Wimmer E.A."/>
            <person name="Beeman R.W."/>
            <person name="Lorenzen M."/>
            <person name="Tomoyasu Y."/>
            <person name="Miller S.C."/>
            <person name="Grossmann D."/>
            <person name="Bucher G."/>
        </authorList>
    </citation>
    <scope>NUCLEOTIDE SEQUENCE [LARGE SCALE GENOMIC DNA]</scope>
    <source>
        <strain evidence="3 4">Georgia GA2</strain>
    </source>
</reference>
<feature type="domain" description="CRAL-TRIO" evidence="2">
    <location>
        <begin position="149"/>
        <end position="245"/>
    </location>
</feature>
<protein>
    <submittedName>
        <fullName evidence="3">Alpha-tocopherol transfer protein-like</fullName>
    </submittedName>
</protein>
<dbReference type="AlphaFoldDB" id="D2A504"/>
<dbReference type="InterPro" id="IPR036865">
    <property type="entry name" value="CRAL-TRIO_dom_sf"/>
</dbReference>
<accession>D2A504</accession>
<dbReference type="SMART" id="SM00516">
    <property type="entry name" value="SEC14"/>
    <property type="match status" value="1"/>
</dbReference>
<keyword evidence="4" id="KW-1185">Reference proteome</keyword>
<proteinExistence type="predicted"/>
<feature type="region of interest" description="Disordered" evidence="1">
    <location>
        <begin position="311"/>
        <end position="356"/>
    </location>
</feature>
<dbReference type="HOGENOM" id="CLU_046597_3_0_1"/>
<dbReference type="Proteomes" id="UP000007266">
    <property type="component" value="Linkage group 8"/>
</dbReference>
<dbReference type="SUPFAM" id="SSF52087">
    <property type="entry name" value="CRAL/TRIO domain"/>
    <property type="match status" value="1"/>
</dbReference>
<dbReference type="SUPFAM" id="SSF46938">
    <property type="entry name" value="CRAL/TRIO N-terminal domain"/>
    <property type="match status" value="1"/>
</dbReference>
<dbReference type="EMBL" id="KQ971361">
    <property type="protein sequence ID" value="EFA05290.2"/>
    <property type="molecule type" value="Genomic_DNA"/>
</dbReference>
<sequence length="356" mass="40828">MALNFFDPKTELTKDKNLREDDIKTLIDWVNKQAHLPKINEVQAILFLQSCNYRNEAAKSAIDSYFTVKTFCADLFGGRNPLQSPLRESLNVALFAFLPKKTPQGDTIIFMKLMDSNPDNYNFSVQLKHFDMVCMLGLHQEGVSNGHIIVLDMKEVVFGHLTKLGPLAMKKFLYYLQEAMPLRLKGLHYFNIVPFMDKILALMRPFMKKELLDMLYLHNTVDDLVKFVPRECLPLDYGGSVESTHVIHEKTKNKLRENCAFFDWEDKQVVDETTTLAASMYLQNNLNQHQKIPTCFWIVIYRRAPTRVTPPPVMPVQPPVVTTQSGIDERNTETSTVAEETTIEETTEATTEAPTE</sequence>
<evidence type="ECO:0000313" key="3">
    <source>
        <dbReference type="EMBL" id="EFA05290.2"/>
    </source>
</evidence>
<dbReference type="PRINTS" id="PR00180">
    <property type="entry name" value="CRETINALDHBP"/>
</dbReference>
<dbReference type="Gene3D" id="3.40.525.10">
    <property type="entry name" value="CRAL-TRIO lipid binding domain"/>
    <property type="match status" value="1"/>
</dbReference>
<reference evidence="3 4" key="2">
    <citation type="journal article" date="2010" name="Nucleic Acids Res.">
        <title>BeetleBase in 2010: revisions to provide comprehensive genomic information for Tribolium castaneum.</title>
        <authorList>
            <person name="Kim H.S."/>
            <person name="Murphy T."/>
            <person name="Xia J."/>
            <person name="Caragea D."/>
            <person name="Park Y."/>
            <person name="Beeman R.W."/>
            <person name="Lorenzen M.D."/>
            <person name="Butcher S."/>
            <person name="Manak J.R."/>
            <person name="Brown S.J."/>
        </authorList>
    </citation>
    <scope>GENOME REANNOTATION</scope>
    <source>
        <strain evidence="3 4">Georgia GA2</strain>
    </source>
</reference>
<dbReference type="PANTHER" id="PTHR10174:SF213">
    <property type="entry name" value="CRAL-TRIO DOMAIN-CONTAINING PROTEIN"/>
    <property type="match status" value="1"/>
</dbReference>
<dbReference type="OMA" id="MHTTNDT"/>
<dbReference type="PANTHER" id="PTHR10174">
    <property type="entry name" value="ALPHA-TOCOPHEROL TRANSFER PROTEIN-RELATED"/>
    <property type="match status" value="1"/>
</dbReference>
<evidence type="ECO:0000259" key="2">
    <source>
        <dbReference type="PROSITE" id="PS50191"/>
    </source>
</evidence>
<name>D2A504_TRICA</name>
<dbReference type="GO" id="GO:1902936">
    <property type="term" value="F:phosphatidylinositol bisphosphate binding"/>
    <property type="evidence" value="ECO:0000318"/>
    <property type="project" value="GO_Central"/>
</dbReference>
<dbReference type="Pfam" id="PF00650">
    <property type="entry name" value="CRAL_TRIO"/>
    <property type="match status" value="1"/>
</dbReference>
<evidence type="ECO:0000256" key="1">
    <source>
        <dbReference type="SAM" id="MobiDB-lite"/>
    </source>
</evidence>
<dbReference type="CDD" id="cd00170">
    <property type="entry name" value="SEC14"/>
    <property type="match status" value="1"/>
</dbReference>
<gene>
    <name evidence="3" type="primary">AUGUSTUS-3.0.2_15447</name>
    <name evidence="3" type="ORF">TcasGA2_TC015447</name>
</gene>